<keyword evidence="3 6" id="KW-0812">Transmembrane</keyword>
<feature type="transmembrane region" description="Helical" evidence="6">
    <location>
        <begin position="416"/>
        <end position="432"/>
    </location>
</feature>
<comment type="function">
    <text evidence="6">Na(+)/H(+) antiporter that extrudes sodium in exchange for external protons.</text>
</comment>
<feature type="transmembrane region" description="Helical" evidence="6">
    <location>
        <begin position="162"/>
        <end position="183"/>
    </location>
</feature>
<keyword evidence="2 6" id="KW-1003">Cell membrane</keyword>
<keyword evidence="6" id="KW-0050">Antiport</keyword>
<evidence type="ECO:0000256" key="4">
    <source>
        <dbReference type="ARBA" id="ARBA00022989"/>
    </source>
</evidence>
<keyword evidence="5 6" id="KW-0472">Membrane</keyword>
<dbReference type="Pfam" id="PF06965">
    <property type="entry name" value="Na_H_antiport_1"/>
    <property type="match status" value="1"/>
</dbReference>
<comment type="catalytic activity">
    <reaction evidence="6">
        <text>Na(+)(in) + 2 H(+)(out) = Na(+)(out) + 2 H(+)(in)</text>
        <dbReference type="Rhea" id="RHEA:29251"/>
        <dbReference type="ChEBI" id="CHEBI:15378"/>
        <dbReference type="ChEBI" id="CHEBI:29101"/>
    </reaction>
</comment>
<feature type="transmembrane region" description="Helical" evidence="6">
    <location>
        <begin position="342"/>
        <end position="362"/>
    </location>
</feature>
<dbReference type="NCBIfam" id="TIGR00773">
    <property type="entry name" value="NhaA"/>
    <property type="match status" value="1"/>
</dbReference>
<organism evidence="7 8">
    <name type="scientific">Parvicella tangerina</name>
    <dbReference type="NCBI Taxonomy" id="2829795"/>
    <lineage>
        <taxon>Bacteria</taxon>
        <taxon>Pseudomonadati</taxon>
        <taxon>Bacteroidota</taxon>
        <taxon>Flavobacteriia</taxon>
        <taxon>Flavobacteriales</taxon>
        <taxon>Parvicellaceae</taxon>
        <taxon>Parvicella</taxon>
    </lineage>
</organism>
<dbReference type="InterPro" id="IPR004670">
    <property type="entry name" value="NhaA"/>
</dbReference>
<name>A0A916NGW7_9FLAO</name>
<evidence type="ECO:0000256" key="3">
    <source>
        <dbReference type="ARBA" id="ARBA00022692"/>
    </source>
</evidence>
<dbReference type="AlphaFoldDB" id="A0A916NGW7"/>
<dbReference type="KEGG" id="ptan:CRYO30217_01323"/>
<protein>
    <recommendedName>
        <fullName evidence="6">Na(+)/H(+) antiporter NhaA</fullName>
    </recommendedName>
    <alternativeName>
        <fullName evidence="6">Sodium/proton antiporter NhaA</fullName>
    </alternativeName>
</protein>
<dbReference type="EMBL" id="OU015584">
    <property type="protein sequence ID" value="CAG5080458.1"/>
    <property type="molecule type" value="Genomic_DNA"/>
</dbReference>
<evidence type="ECO:0000313" key="7">
    <source>
        <dbReference type="EMBL" id="CAG5080458.1"/>
    </source>
</evidence>
<evidence type="ECO:0000256" key="5">
    <source>
        <dbReference type="ARBA" id="ARBA00023136"/>
    </source>
</evidence>
<feature type="transmembrane region" description="Helical" evidence="6">
    <location>
        <begin position="312"/>
        <end position="330"/>
    </location>
</feature>
<dbReference type="PANTHER" id="PTHR30341:SF0">
    <property type="entry name" value="NA(+)_H(+) ANTIPORTER NHAA"/>
    <property type="match status" value="1"/>
</dbReference>
<keyword evidence="4 6" id="KW-1133">Transmembrane helix</keyword>
<feature type="transmembrane region" description="Helical" evidence="6">
    <location>
        <begin position="134"/>
        <end position="153"/>
    </location>
</feature>
<comment type="subcellular location">
    <subcellularLocation>
        <location evidence="1">Cell inner membrane</location>
        <topology evidence="1">Multi-pass membrane protein</topology>
    </subcellularLocation>
    <subcellularLocation>
        <location evidence="6">Cell membrane</location>
        <topology evidence="6">Multi-pass membrane protein</topology>
    </subcellularLocation>
</comment>
<sequence length="441" mass="47740">MKKTPIDSLIVIPVSKLIHSSFASGIILFISVIAALIIANSPWSFSFNELWEYNFSVKLGSHQVSKSLLHWINDGLMAIFFFVIGLELKREIMNGELSNPKNAIMPIAAGIGGMIVPALIFIAFNHSGEASNGWGIPMATDIAFALGVLHFLGNKIPLSLKIFLTVLAIADDIGAVLVIAFFYTSEISMYSLGIASLFLSIMFIANYLGVRSLLFYSIVGLGGFWLSFSNTGIHTTISGVLAAFAIPGDVKIDSSRFVSKMKELLSKFNPNSNGNSSTLVSNDQLHLAQKMKVHVDAAITPLQRMENMLHPIVAFIILPLFALANSGVTFDNHILSDLLSPITYGIILGLVFGKVVGVTIMVKLVRILNLAKMPQDINWRHIIGVGFIAGIGFTMSLFVASLALTNEDHISQAKTGILFASILSGLVGFIILKQPSKNESI</sequence>
<feature type="transmembrane region" description="Helical" evidence="6">
    <location>
        <begin position="107"/>
        <end position="128"/>
    </location>
</feature>
<evidence type="ECO:0000256" key="6">
    <source>
        <dbReference type="HAMAP-Rule" id="MF_01844"/>
    </source>
</evidence>
<evidence type="ECO:0000256" key="2">
    <source>
        <dbReference type="ARBA" id="ARBA00022475"/>
    </source>
</evidence>
<dbReference type="PANTHER" id="PTHR30341">
    <property type="entry name" value="SODIUM ION/PROTON ANTIPORTER NHAA-RELATED"/>
    <property type="match status" value="1"/>
</dbReference>
<evidence type="ECO:0000256" key="1">
    <source>
        <dbReference type="ARBA" id="ARBA00004429"/>
    </source>
</evidence>
<dbReference type="RefSeq" id="WP_258541527.1">
    <property type="nucleotide sequence ID" value="NZ_OU015584.1"/>
</dbReference>
<dbReference type="InterPro" id="IPR023171">
    <property type="entry name" value="Na/H_antiporter_dom_sf"/>
</dbReference>
<keyword evidence="6" id="KW-0915">Sodium</keyword>
<gene>
    <name evidence="6 7" type="primary">nhaA</name>
    <name evidence="7" type="ORF">CRYO30217_01323</name>
</gene>
<feature type="transmembrane region" description="Helical" evidence="6">
    <location>
        <begin position="189"/>
        <end position="208"/>
    </location>
</feature>
<feature type="transmembrane region" description="Helical" evidence="6">
    <location>
        <begin position="68"/>
        <end position="86"/>
    </location>
</feature>
<dbReference type="Gene3D" id="1.20.1530.10">
    <property type="entry name" value="Na+/H+ antiporter like domain"/>
    <property type="match status" value="1"/>
</dbReference>
<proteinExistence type="inferred from homology"/>
<feature type="transmembrane region" description="Helical" evidence="6">
    <location>
        <begin position="382"/>
        <end position="404"/>
    </location>
</feature>
<reference evidence="7" key="1">
    <citation type="submission" date="2021-04" db="EMBL/GenBank/DDBJ databases">
        <authorList>
            <person name="Rodrigo-Torres L."/>
            <person name="Arahal R. D."/>
            <person name="Lucena T."/>
        </authorList>
    </citation>
    <scope>NUCLEOTIDE SEQUENCE</scope>
    <source>
        <strain evidence="7">AS29M-1</strain>
    </source>
</reference>
<keyword evidence="6" id="KW-0813">Transport</keyword>
<dbReference type="GO" id="GO:0015385">
    <property type="term" value="F:sodium:proton antiporter activity"/>
    <property type="evidence" value="ECO:0007669"/>
    <property type="project" value="UniProtKB-UniRule"/>
</dbReference>
<dbReference type="GO" id="GO:0005886">
    <property type="term" value="C:plasma membrane"/>
    <property type="evidence" value="ECO:0007669"/>
    <property type="project" value="UniProtKB-SubCell"/>
</dbReference>
<dbReference type="HAMAP" id="MF_01844">
    <property type="entry name" value="NhaA"/>
    <property type="match status" value="1"/>
</dbReference>
<accession>A0A916NGW7</accession>
<comment type="similarity">
    <text evidence="6">Belongs to the NhaA Na(+)/H(+) (TC 2.A.33) antiporter family.</text>
</comment>
<evidence type="ECO:0000313" key="8">
    <source>
        <dbReference type="Proteomes" id="UP000683507"/>
    </source>
</evidence>
<keyword evidence="8" id="KW-1185">Reference proteome</keyword>
<keyword evidence="6" id="KW-0406">Ion transport</keyword>
<dbReference type="GO" id="GO:0006885">
    <property type="term" value="P:regulation of pH"/>
    <property type="evidence" value="ECO:0007669"/>
    <property type="project" value="UniProtKB-UniRule"/>
</dbReference>
<feature type="transmembrane region" description="Helical" evidence="6">
    <location>
        <begin position="21"/>
        <end position="43"/>
    </location>
</feature>
<dbReference type="Proteomes" id="UP000683507">
    <property type="component" value="Chromosome"/>
</dbReference>
<keyword evidence="6" id="KW-0739">Sodium transport</keyword>